<dbReference type="InterPro" id="IPR007404">
    <property type="entry name" value="YdjM-like"/>
</dbReference>
<dbReference type="OMA" id="HYLVYYF"/>
<reference evidence="5" key="4">
    <citation type="submission" date="2021-06" db="EMBL/GenBank/DDBJ databases">
        <authorList>
            <consortium name="NCBI Pathogen Detection Project"/>
        </authorList>
    </citation>
    <scope>NUCLEOTIDE SEQUENCE</scope>
    <source>
        <strain evidence="6">Clostridioides</strain>
        <strain evidence="5">HN1000</strain>
    </source>
</reference>
<name>A0A069AVA1_CLODI</name>
<dbReference type="EMBL" id="DAEPXK010000054">
    <property type="protein sequence ID" value="HBH1543951.1"/>
    <property type="molecule type" value="Genomic_DNA"/>
</dbReference>
<dbReference type="Proteomes" id="UP000879542">
    <property type="component" value="Unassembled WGS sequence"/>
</dbReference>
<dbReference type="Proteomes" id="UP000189137">
    <property type="component" value="Unassembled WGS sequence"/>
</dbReference>
<evidence type="ECO:0000313" key="11">
    <source>
        <dbReference type="Proteomes" id="UP000372533"/>
    </source>
</evidence>
<evidence type="ECO:0000313" key="10">
    <source>
        <dbReference type="Proteomes" id="UP000189137"/>
    </source>
</evidence>
<dbReference type="AlphaFoldDB" id="A0A069AVA1"/>
<evidence type="ECO:0000313" key="3">
    <source>
        <dbReference type="EMBL" id="CDS86561.1"/>
    </source>
</evidence>
<reference evidence="4" key="1">
    <citation type="submission" date="2014-07" db="EMBL/GenBank/DDBJ databases">
        <authorList>
            <person name="Monot Marc"/>
        </authorList>
    </citation>
    <scope>NUCLEOTIDE SEQUENCE</scope>
    <source>
        <strain evidence="4">7032989</strain>
        <strain evidence="2">7032994</strain>
    </source>
</reference>
<evidence type="ECO:0000313" key="12">
    <source>
        <dbReference type="Proteomes" id="UP000411588"/>
    </source>
</evidence>
<evidence type="ECO:0000313" key="2">
    <source>
        <dbReference type="EMBL" id="CDS86086.1"/>
    </source>
</evidence>
<feature type="transmembrane region" description="Helical" evidence="1">
    <location>
        <begin position="85"/>
        <end position="103"/>
    </location>
</feature>
<gene>
    <name evidence="4" type="ORF">BN1095_340012</name>
    <name evidence="3" type="ORF">BN1096_560204</name>
    <name evidence="2" type="ORF">BN1097_540209</name>
    <name evidence="5" type="ORF">KRM00_003488</name>
    <name evidence="6" type="ORF">KRQ00_000553</name>
    <name evidence="9" type="ORF">SAMEA1402366_00573</name>
    <name evidence="8" type="ORF">SAMEA1402399_01406</name>
    <name evidence="7" type="ORF">SAMEA3375112_00186</name>
</gene>
<dbReference type="PANTHER" id="PTHR35531:SF1">
    <property type="entry name" value="INNER MEMBRANE PROTEIN YBCI-RELATED"/>
    <property type="match status" value="1"/>
</dbReference>
<dbReference type="EMBL" id="FUPS01000001">
    <property type="protein sequence ID" value="SJR81413.1"/>
    <property type="molecule type" value="Genomic_DNA"/>
</dbReference>
<evidence type="ECO:0000256" key="1">
    <source>
        <dbReference type="SAM" id="Phobius"/>
    </source>
</evidence>
<proteinExistence type="predicted"/>
<dbReference type="EMBL" id="DAEQIJ010000002">
    <property type="protein sequence ID" value="HBH2618828.1"/>
    <property type="molecule type" value="Genomic_DNA"/>
</dbReference>
<feature type="transmembrane region" description="Helical" evidence="1">
    <location>
        <begin position="61"/>
        <end position="79"/>
    </location>
</feature>
<dbReference type="Proteomes" id="UP000411588">
    <property type="component" value="Unassembled WGS sequence"/>
</dbReference>
<evidence type="ECO:0000313" key="5">
    <source>
        <dbReference type="EMBL" id="HBH1543951.1"/>
    </source>
</evidence>
<dbReference type="EMBL" id="LK933005">
    <property type="protein sequence ID" value="CDT18823.1"/>
    <property type="molecule type" value="Genomic_DNA"/>
</dbReference>
<dbReference type="GO" id="GO:0016787">
    <property type="term" value="F:hydrolase activity"/>
    <property type="evidence" value="ECO:0007669"/>
    <property type="project" value="UniProtKB-KW"/>
</dbReference>
<dbReference type="EMBL" id="LK932392">
    <property type="protein sequence ID" value="CDS86086.1"/>
    <property type="molecule type" value="Genomic_DNA"/>
</dbReference>
<keyword evidence="1" id="KW-0472">Membrane</keyword>
<evidence type="ECO:0000313" key="7">
    <source>
        <dbReference type="EMBL" id="SJR81413.1"/>
    </source>
</evidence>
<feature type="transmembrane region" description="Helical" evidence="1">
    <location>
        <begin position="149"/>
        <end position="165"/>
    </location>
</feature>
<dbReference type="Pfam" id="PF04307">
    <property type="entry name" value="YdjM"/>
    <property type="match status" value="1"/>
</dbReference>
<organism evidence="4">
    <name type="scientific">Clostridioides difficile</name>
    <name type="common">Peptoclostridium difficile</name>
    <dbReference type="NCBI Taxonomy" id="1496"/>
    <lineage>
        <taxon>Bacteria</taxon>
        <taxon>Bacillati</taxon>
        <taxon>Bacillota</taxon>
        <taxon>Clostridia</taxon>
        <taxon>Peptostreptococcales</taxon>
        <taxon>Peptostreptococcaceae</taxon>
        <taxon>Clostridioides</taxon>
    </lineage>
</organism>
<sequence>MRGKTHCAIGILTAIQTSLIFKIPISLVDILVSATFAVLPDLDKSNSMVSNFILKNNVSKYIYRIFIYAVNIIIFFISININDNFYLSAIITFVAIIIIEAKLTHTFLRKVFLSLIFILLAICLYIIEVEIYFTIFCLMLSIFPWLKHRSFSHSIFATIIVYFLLKQIELITNINNLSFYGTIGYASHMFLGDLFTKQGIPIFYPLSEKKISLGFLTVGGPFSNFIEKSFIFVLIGLIIFSILKL</sequence>
<feature type="transmembrane region" description="Helical" evidence="1">
    <location>
        <begin position="177"/>
        <end position="196"/>
    </location>
</feature>
<evidence type="ECO:0000313" key="6">
    <source>
        <dbReference type="EMBL" id="HBH2618828.1"/>
    </source>
</evidence>
<dbReference type="GeneID" id="66353689"/>
<evidence type="ECO:0000313" key="9">
    <source>
        <dbReference type="EMBL" id="VHX95786.1"/>
    </source>
</evidence>
<dbReference type="PANTHER" id="PTHR35531">
    <property type="entry name" value="INNER MEMBRANE PROTEIN YBCI-RELATED"/>
    <property type="match status" value="1"/>
</dbReference>
<protein>
    <submittedName>
        <fullName evidence="7 8">Membrane protein</fullName>
    </submittedName>
    <submittedName>
        <fullName evidence="2 5">Metal-dependent hydrolase</fullName>
    </submittedName>
    <submittedName>
        <fullName evidence="4">Putative membrane protein</fullName>
    </submittedName>
</protein>
<evidence type="ECO:0000313" key="8">
    <source>
        <dbReference type="EMBL" id="VFD30998.1"/>
    </source>
</evidence>
<keyword evidence="2" id="KW-0378">Hydrolase</keyword>
<dbReference type="EMBL" id="CAAJVP010000002">
    <property type="protein sequence ID" value="VHX95786.1"/>
    <property type="molecule type" value="Genomic_DNA"/>
</dbReference>
<dbReference type="EMBL" id="CAADAN010000004">
    <property type="protein sequence ID" value="VFD30998.1"/>
    <property type="molecule type" value="Genomic_DNA"/>
</dbReference>
<reference evidence="5" key="2">
    <citation type="journal article" date="2018" name="Genome Biol.">
        <title>SKESA: strategic k-mer extension for scrupulous assemblies.</title>
        <authorList>
            <person name="Souvorov A."/>
            <person name="Agarwala R."/>
            <person name="Lipman D.J."/>
        </authorList>
    </citation>
    <scope>NUCLEOTIDE SEQUENCE</scope>
    <source>
        <strain evidence="6">Clostridioides</strain>
        <strain evidence="5">HN1000</strain>
    </source>
</reference>
<dbReference type="PATRIC" id="fig|1496.1371.peg.2146"/>
<accession>A0A069AVA1</accession>
<dbReference type="Proteomes" id="UP000372533">
    <property type="component" value="Unassembled WGS sequence"/>
</dbReference>
<feature type="transmembrane region" description="Helical" evidence="1">
    <location>
        <begin position="115"/>
        <end position="143"/>
    </location>
</feature>
<feature type="transmembrane region" description="Helical" evidence="1">
    <location>
        <begin position="225"/>
        <end position="243"/>
    </location>
</feature>
<dbReference type="RefSeq" id="WP_003428273.1">
    <property type="nucleotide sequence ID" value="NZ_AP025558.1"/>
</dbReference>
<dbReference type="KEGG" id="pdf:CD630DERM_12880"/>
<keyword evidence="1" id="KW-1133">Transmembrane helix</keyword>
<dbReference type="EMBL" id="LK932509">
    <property type="protein sequence ID" value="CDS86561.1"/>
    <property type="molecule type" value="Genomic_DNA"/>
</dbReference>
<keyword evidence="1" id="KW-0812">Transmembrane</keyword>
<reference evidence="9 11" key="3">
    <citation type="submission" date="2019-04" db="EMBL/GenBank/DDBJ databases">
        <authorList>
            <consortium name="Pathogen Informatics"/>
        </authorList>
    </citation>
    <scope>NUCLEOTIDE SEQUENCE [LARGE SCALE GENOMIC DNA]</scope>
    <source>
        <strain evidence="12">clo34</strain>
        <strain evidence="8">Clo34</strain>
        <strain evidence="9">Tl291</strain>
        <strain evidence="11">tl291</strain>
        <strain evidence="7 10">VRECD0157</strain>
    </source>
</reference>
<evidence type="ECO:0000313" key="4">
    <source>
        <dbReference type="EMBL" id="CDT18823.1"/>
    </source>
</evidence>
<dbReference type="Proteomes" id="UP000878956">
    <property type="component" value="Unassembled WGS sequence"/>
</dbReference>